<protein>
    <recommendedName>
        <fullName evidence="2">Antitoxin</fullName>
    </recommendedName>
</protein>
<comment type="similarity">
    <text evidence="1 2">Belongs to the phD/YefM antitoxin family.</text>
</comment>
<dbReference type="EMBL" id="VSIV01000121">
    <property type="protein sequence ID" value="TYB33660.1"/>
    <property type="molecule type" value="Genomic_DNA"/>
</dbReference>
<dbReference type="NCBIfam" id="TIGR01552">
    <property type="entry name" value="phd_fam"/>
    <property type="match status" value="1"/>
</dbReference>
<accession>A0A5D0MQ05</accession>
<dbReference type="AlphaFoldDB" id="A0A5D0MQ05"/>
<organism evidence="3 4">
    <name type="scientific">Flexistipes sinusarabici</name>
    <dbReference type="NCBI Taxonomy" id="2352"/>
    <lineage>
        <taxon>Bacteria</taxon>
        <taxon>Pseudomonadati</taxon>
        <taxon>Deferribacterota</taxon>
        <taxon>Deferribacteres</taxon>
        <taxon>Deferribacterales</taxon>
        <taxon>Flexistipitaceae</taxon>
        <taxon>Flexistipes</taxon>
    </lineage>
</organism>
<dbReference type="Proteomes" id="UP000323337">
    <property type="component" value="Unassembled WGS sequence"/>
</dbReference>
<comment type="function">
    <text evidence="2">Antitoxin component of a type II toxin-antitoxin (TA) system.</text>
</comment>
<reference evidence="3 4" key="1">
    <citation type="submission" date="2019-08" db="EMBL/GenBank/DDBJ databases">
        <title>Genomic characterization of a novel candidate phylum (ARYD3) from a high temperature, high salinity tertiary oil reservoir in north central Oklahoma, USA.</title>
        <authorList>
            <person name="Youssef N.H."/>
            <person name="Yadav A."/>
            <person name="Elshahed M.S."/>
        </authorList>
    </citation>
    <scope>NUCLEOTIDE SEQUENCE [LARGE SCALE GENOMIC DNA]</scope>
    <source>
        <strain evidence="3">ARYD1</strain>
    </source>
</reference>
<dbReference type="RefSeq" id="WP_303700858.1">
    <property type="nucleotide sequence ID" value="NZ_VSIV01000121.1"/>
</dbReference>
<evidence type="ECO:0000313" key="4">
    <source>
        <dbReference type="Proteomes" id="UP000323337"/>
    </source>
</evidence>
<sequence length="77" mass="9086">MKATAKDLRFYSKELLETVKRGEEVIITYRGKPCAKLVEFEKTKQTKNGNELFGIWKDNDKVKNVESYVRNLRKGRF</sequence>
<dbReference type="InterPro" id="IPR006442">
    <property type="entry name" value="Antitoxin_Phd/YefM"/>
</dbReference>
<gene>
    <name evidence="3" type="ORF">FXF49_05220</name>
</gene>
<proteinExistence type="inferred from homology"/>
<dbReference type="Gene3D" id="3.40.1620.10">
    <property type="entry name" value="YefM-like domain"/>
    <property type="match status" value="1"/>
</dbReference>
<evidence type="ECO:0000313" key="3">
    <source>
        <dbReference type="EMBL" id="TYB33660.1"/>
    </source>
</evidence>
<evidence type="ECO:0000256" key="2">
    <source>
        <dbReference type="RuleBase" id="RU362080"/>
    </source>
</evidence>
<dbReference type="InterPro" id="IPR036165">
    <property type="entry name" value="YefM-like_sf"/>
</dbReference>
<comment type="caution">
    <text evidence="3">The sequence shown here is derived from an EMBL/GenBank/DDBJ whole genome shotgun (WGS) entry which is preliminary data.</text>
</comment>
<name>A0A5D0MQ05_FLESI</name>
<evidence type="ECO:0000256" key="1">
    <source>
        <dbReference type="ARBA" id="ARBA00009981"/>
    </source>
</evidence>
<dbReference type="SUPFAM" id="SSF143120">
    <property type="entry name" value="YefM-like"/>
    <property type="match status" value="1"/>
</dbReference>
<dbReference type="Pfam" id="PF02604">
    <property type="entry name" value="PhdYeFM_antitox"/>
    <property type="match status" value="1"/>
</dbReference>